<name>A0AAT9GIQ8_9BACT</name>
<organism evidence="3">
    <name type="scientific">Sediminibacterium sp. KACHI17</name>
    <dbReference type="NCBI Taxonomy" id="1751071"/>
    <lineage>
        <taxon>Bacteria</taxon>
        <taxon>Pseudomonadati</taxon>
        <taxon>Bacteroidota</taxon>
        <taxon>Chitinophagia</taxon>
        <taxon>Chitinophagales</taxon>
        <taxon>Chitinophagaceae</taxon>
        <taxon>Sediminibacterium</taxon>
    </lineage>
</organism>
<dbReference type="Pfam" id="PF00582">
    <property type="entry name" value="Usp"/>
    <property type="match status" value="1"/>
</dbReference>
<dbReference type="PANTHER" id="PTHR46268:SF6">
    <property type="entry name" value="UNIVERSAL STRESS PROTEIN UP12"/>
    <property type="match status" value="1"/>
</dbReference>
<comment type="similarity">
    <text evidence="1">Belongs to the universal stress protein A family.</text>
</comment>
<dbReference type="SUPFAM" id="SSF52402">
    <property type="entry name" value="Adenine nucleotide alpha hydrolases-like"/>
    <property type="match status" value="2"/>
</dbReference>
<sequence>MKKILVPTDFSATAKNAALYAFKLAEQLRAEEVILYHGYQAPVNIDPMVPTIVMPDIDTLKESSEHALAHFKSVVCPFCEPSIKVTTLARYDHLGDGLDSICHETGAGLIVMGITGASLLEEKLIGSNTLSVAENGTIPVIIVPSKAVFTKIEEVMLACDFKKVVETTPVQPIKNILDATGAKLFVLHVDHENKQWSADTPFESLMLDTLLYGYKPEYLFENNDNFVEAVNIVALEKMVDLIITIPKKHGLFAGLFHSSATKKLAYHSNVPIMVIHE</sequence>
<dbReference type="InterPro" id="IPR006015">
    <property type="entry name" value="Universal_stress_UspA"/>
</dbReference>
<dbReference type="RefSeq" id="WP_353548155.1">
    <property type="nucleotide sequence ID" value="NZ_AP029612.1"/>
</dbReference>
<dbReference type="Gene3D" id="3.40.50.12370">
    <property type="match status" value="1"/>
</dbReference>
<dbReference type="PRINTS" id="PR01438">
    <property type="entry name" value="UNVRSLSTRESS"/>
</dbReference>
<evidence type="ECO:0000259" key="2">
    <source>
        <dbReference type="Pfam" id="PF00582"/>
    </source>
</evidence>
<feature type="domain" description="UspA" evidence="2">
    <location>
        <begin position="1"/>
        <end position="144"/>
    </location>
</feature>
<dbReference type="EMBL" id="AP029612">
    <property type="protein sequence ID" value="BFG70513.1"/>
    <property type="molecule type" value="Genomic_DNA"/>
</dbReference>
<dbReference type="PANTHER" id="PTHR46268">
    <property type="entry name" value="STRESS RESPONSE PROTEIN NHAX"/>
    <property type="match status" value="1"/>
</dbReference>
<proteinExistence type="inferred from homology"/>
<evidence type="ECO:0000313" key="3">
    <source>
        <dbReference type="EMBL" id="BFG70513.1"/>
    </source>
</evidence>
<reference evidence="3" key="1">
    <citation type="submission" date="2024-02" db="EMBL/GenBank/DDBJ databases">
        <title>Sediminibacterium planktonica sp. nov. and Sediminibacterium longus sp. nov., isolated from surface lake and river water.</title>
        <authorList>
            <person name="Watanabe K."/>
            <person name="Takemine S."/>
            <person name="Ishii Y."/>
            <person name="Ogata Y."/>
            <person name="Shindo C."/>
            <person name="Suda W."/>
        </authorList>
    </citation>
    <scope>NUCLEOTIDE SEQUENCE</scope>
    <source>
        <strain evidence="3">KACHI17</strain>
    </source>
</reference>
<protein>
    <submittedName>
        <fullName evidence="3">Universal stress protein</fullName>
    </submittedName>
</protein>
<gene>
    <name evidence="3" type="ORF">KACHI17_13940</name>
</gene>
<evidence type="ECO:0000256" key="1">
    <source>
        <dbReference type="ARBA" id="ARBA00008791"/>
    </source>
</evidence>
<accession>A0AAT9GIQ8</accession>
<dbReference type="AlphaFoldDB" id="A0AAT9GIQ8"/>
<dbReference type="CDD" id="cd00293">
    <property type="entry name" value="USP-like"/>
    <property type="match status" value="1"/>
</dbReference>
<dbReference type="InterPro" id="IPR006016">
    <property type="entry name" value="UspA"/>
</dbReference>